<reference evidence="2" key="1">
    <citation type="submission" date="2018-08" db="EMBL/GenBank/DDBJ databases">
        <authorList>
            <person name="Chevrot R."/>
        </authorList>
    </citation>
    <scope>NUCLEOTIDE SEQUENCE [LARGE SCALE GENOMIC DNA]</scope>
</reference>
<evidence type="ECO:0000313" key="1">
    <source>
        <dbReference type="EMBL" id="SYX83629.1"/>
    </source>
</evidence>
<accession>A0A383RBG4</accession>
<dbReference type="Proteomes" id="UP000304148">
    <property type="component" value="Chromosome"/>
</dbReference>
<evidence type="ECO:0000313" key="2">
    <source>
        <dbReference type="Proteomes" id="UP000304148"/>
    </source>
</evidence>
<dbReference type="RefSeq" id="WP_138185684.1">
    <property type="nucleotide sequence ID" value="NZ_LS992241.1"/>
</dbReference>
<dbReference type="EMBL" id="LS992241">
    <property type="protein sequence ID" value="SYX83629.1"/>
    <property type="molecule type" value="Genomic_DNA"/>
</dbReference>
<gene>
    <name evidence="1" type="ORF">PBLR_12051</name>
</gene>
<organism evidence="1 2">
    <name type="scientific">Paenibacillus alvei</name>
    <name type="common">Bacillus alvei</name>
    <dbReference type="NCBI Taxonomy" id="44250"/>
    <lineage>
        <taxon>Bacteria</taxon>
        <taxon>Bacillati</taxon>
        <taxon>Bacillota</taxon>
        <taxon>Bacilli</taxon>
        <taxon>Bacillales</taxon>
        <taxon>Paenibacillaceae</taxon>
        <taxon>Paenibacillus</taxon>
    </lineage>
</organism>
<dbReference type="AlphaFoldDB" id="A0A383RBG4"/>
<dbReference type="SUPFAM" id="SSF55486">
    <property type="entry name" value="Metalloproteases ('zincins'), catalytic domain"/>
    <property type="match status" value="1"/>
</dbReference>
<protein>
    <submittedName>
        <fullName evidence="1">Uncharacterized protein</fullName>
    </submittedName>
</protein>
<name>A0A383RBG4_PAEAL</name>
<sequence>MYVIDAQNKQHYQKFEGPPYTGPRFPPVQPDEQGHFDHVKPGQREFSSTTMFATVRRVMDIWEDYFNQSIPWYFRLRFPKLLLIPRVNWDNAQSGLGFLEFGYGRKEDDSIDYDNPYCENFDVLAHEAGHMIKNSIIGLPE</sequence>
<proteinExistence type="predicted"/>